<dbReference type="InterPro" id="IPR019239">
    <property type="entry name" value="VapB_antitoxin"/>
</dbReference>
<evidence type="ECO:0000313" key="1">
    <source>
        <dbReference type="EMBL" id="MYH64002.1"/>
    </source>
</evidence>
<gene>
    <name evidence="1" type="ORF">F4148_20400</name>
</gene>
<comment type="caution">
    <text evidence="1">The sequence shown here is derived from an EMBL/GenBank/DDBJ whole genome shotgun (WGS) entry which is preliminary data.</text>
</comment>
<sequence>MHITIDLDDKLIEDAMSCSGATTKREMVETALRLLVKLKSQEKVRSLRGQLRWEGDLETMRLSCAPVKAN</sequence>
<dbReference type="AlphaFoldDB" id="A0A6B1G2B7"/>
<reference evidence="1" key="1">
    <citation type="submission" date="2019-09" db="EMBL/GenBank/DDBJ databases">
        <title>Characterisation of the sponge microbiome using genome-centric metagenomics.</title>
        <authorList>
            <person name="Engelberts J.P."/>
            <person name="Robbins S.J."/>
            <person name="De Goeij J.M."/>
            <person name="Aranda M."/>
            <person name="Bell S.C."/>
            <person name="Webster N.S."/>
        </authorList>
    </citation>
    <scope>NUCLEOTIDE SEQUENCE</scope>
    <source>
        <strain evidence="1">SB0675_bin_29</strain>
    </source>
</reference>
<protein>
    <submittedName>
        <fullName evidence="1">Type II toxin-antitoxin system VapB family antitoxin</fullName>
    </submittedName>
</protein>
<organism evidence="1">
    <name type="scientific">Caldilineaceae bacterium SB0675_bin_29</name>
    <dbReference type="NCBI Taxonomy" id="2605266"/>
    <lineage>
        <taxon>Bacteria</taxon>
        <taxon>Bacillati</taxon>
        <taxon>Chloroflexota</taxon>
        <taxon>Caldilineae</taxon>
        <taxon>Caldilineales</taxon>
        <taxon>Caldilineaceae</taxon>
    </lineage>
</organism>
<accession>A0A6B1G2B7</accession>
<dbReference type="Pfam" id="PF09957">
    <property type="entry name" value="VapB_antitoxin"/>
    <property type="match status" value="1"/>
</dbReference>
<dbReference type="EMBL" id="VYDA01000724">
    <property type="protein sequence ID" value="MYH64002.1"/>
    <property type="molecule type" value="Genomic_DNA"/>
</dbReference>
<name>A0A6B1G2B7_9CHLR</name>
<proteinExistence type="predicted"/>